<reference evidence="2 3" key="1">
    <citation type="submission" date="2020-07" db="EMBL/GenBank/DDBJ databases">
        <title>Comparative genomics of pyrophilous fungi reveals a link between fire events and developmental genes.</title>
        <authorList>
            <consortium name="DOE Joint Genome Institute"/>
            <person name="Steindorff A.S."/>
            <person name="Carver A."/>
            <person name="Calhoun S."/>
            <person name="Stillman K."/>
            <person name="Liu H."/>
            <person name="Lipzen A."/>
            <person name="Pangilinan J."/>
            <person name="Labutti K."/>
            <person name="Bruns T.D."/>
            <person name="Grigoriev I.V."/>
        </authorList>
    </citation>
    <scope>NUCLEOTIDE SEQUENCE [LARGE SCALE GENOMIC DNA]</scope>
    <source>
        <strain evidence="2 3">CBS 144469</strain>
    </source>
</reference>
<dbReference type="AlphaFoldDB" id="A0A8H6HVQ0"/>
<dbReference type="OrthoDB" id="3016094at2759"/>
<comment type="caution">
    <text evidence="2">The sequence shown here is derived from an EMBL/GenBank/DDBJ whole genome shotgun (WGS) entry which is preliminary data.</text>
</comment>
<organism evidence="2 3">
    <name type="scientific">Ephemerocybe angulata</name>
    <dbReference type="NCBI Taxonomy" id="980116"/>
    <lineage>
        <taxon>Eukaryota</taxon>
        <taxon>Fungi</taxon>
        <taxon>Dikarya</taxon>
        <taxon>Basidiomycota</taxon>
        <taxon>Agaricomycotina</taxon>
        <taxon>Agaricomycetes</taxon>
        <taxon>Agaricomycetidae</taxon>
        <taxon>Agaricales</taxon>
        <taxon>Agaricineae</taxon>
        <taxon>Psathyrellaceae</taxon>
        <taxon>Ephemerocybe</taxon>
    </lineage>
</organism>
<feature type="compositionally biased region" description="Basic residues" evidence="1">
    <location>
        <begin position="268"/>
        <end position="284"/>
    </location>
</feature>
<gene>
    <name evidence="2" type="ORF">DFP72DRAFT_904621</name>
</gene>
<feature type="region of interest" description="Disordered" evidence="1">
    <location>
        <begin position="51"/>
        <end position="284"/>
    </location>
</feature>
<keyword evidence="3" id="KW-1185">Reference proteome</keyword>
<feature type="compositionally biased region" description="Low complexity" evidence="1">
    <location>
        <begin position="210"/>
        <end position="225"/>
    </location>
</feature>
<evidence type="ECO:0000313" key="2">
    <source>
        <dbReference type="EMBL" id="KAF6752723.1"/>
    </source>
</evidence>
<feature type="compositionally biased region" description="Pro residues" evidence="1">
    <location>
        <begin position="177"/>
        <end position="190"/>
    </location>
</feature>
<feature type="compositionally biased region" description="Pro residues" evidence="1">
    <location>
        <begin position="66"/>
        <end position="101"/>
    </location>
</feature>
<proteinExistence type="predicted"/>
<sequence>MAFHNHAGSTFNQNGEFNNIAGDYHKHETHYQQGSKSYQIGSVKNANLGDNYGTIVQGGGGGAGPRPTPPPMNNGFRPPGPPYGMNPGYGPPPPRNGPPPHQGSGYWPGPPPPQHNYGPPGSQGQGYAQPGYDNGGGNGQYYPQAQQGPPPAQQRRQTAPAGPAPGNRNPFLSPNFQEPPPQSRSAPPDPYQTHGRQYEEPVQNEQGFEAPRAPSRDGSSSSSGRNSRKQAPARPLETHPEDWGDSDEELTNRMDDLQVSPGEGSSKEKKKGKRAWWKRQKTLD</sequence>
<evidence type="ECO:0000313" key="3">
    <source>
        <dbReference type="Proteomes" id="UP000521943"/>
    </source>
</evidence>
<dbReference type="Proteomes" id="UP000521943">
    <property type="component" value="Unassembled WGS sequence"/>
</dbReference>
<feature type="compositionally biased region" description="Low complexity" evidence="1">
    <location>
        <begin position="115"/>
        <end position="132"/>
    </location>
</feature>
<feature type="compositionally biased region" description="Low complexity" evidence="1">
    <location>
        <begin position="140"/>
        <end position="166"/>
    </location>
</feature>
<evidence type="ECO:0000256" key="1">
    <source>
        <dbReference type="SAM" id="MobiDB-lite"/>
    </source>
</evidence>
<dbReference type="EMBL" id="JACGCI010000043">
    <property type="protein sequence ID" value="KAF6752723.1"/>
    <property type="molecule type" value="Genomic_DNA"/>
</dbReference>
<protein>
    <submittedName>
        <fullName evidence="2">Uncharacterized protein</fullName>
    </submittedName>
</protein>
<accession>A0A8H6HVQ0</accession>
<name>A0A8H6HVQ0_9AGAR</name>